<gene>
    <name evidence="5" type="primary">etp</name>
    <name evidence="5" type="ORF">SDC9_103931</name>
</gene>
<evidence type="ECO:0000256" key="2">
    <source>
        <dbReference type="ARBA" id="ARBA00022801"/>
    </source>
</evidence>
<name>A0A645B1S1_9ZZZZ</name>
<dbReference type="PANTHER" id="PTHR11717:SF31">
    <property type="entry name" value="LOW MOLECULAR WEIGHT PROTEIN-TYROSINE-PHOSPHATASE ETP-RELATED"/>
    <property type="match status" value="1"/>
</dbReference>
<comment type="similarity">
    <text evidence="1">Belongs to the low molecular weight phosphotyrosine protein phosphatase family.</text>
</comment>
<dbReference type="EC" id="3.1.3.48" evidence="5"/>
<dbReference type="PRINTS" id="PR00719">
    <property type="entry name" value="LMWPTPASE"/>
</dbReference>
<dbReference type="EMBL" id="VSSQ01016099">
    <property type="protein sequence ID" value="MPM57113.1"/>
    <property type="molecule type" value="Genomic_DNA"/>
</dbReference>
<accession>A0A645B1S1</accession>
<reference evidence="5" key="1">
    <citation type="submission" date="2019-08" db="EMBL/GenBank/DDBJ databases">
        <authorList>
            <person name="Kucharzyk K."/>
            <person name="Murdoch R.W."/>
            <person name="Higgins S."/>
            <person name="Loffler F."/>
        </authorList>
    </citation>
    <scope>NUCLEOTIDE SEQUENCE</scope>
</reference>
<keyword evidence="2 5" id="KW-0378">Hydrolase</keyword>
<evidence type="ECO:0000259" key="4">
    <source>
        <dbReference type="SMART" id="SM00226"/>
    </source>
</evidence>
<dbReference type="Pfam" id="PF01451">
    <property type="entry name" value="LMWPc"/>
    <property type="match status" value="1"/>
</dbReference>
<feature type="domain" description="Phosphotyrosine protein phosphatase I" evidence="4">
    <location>
        <begin position="6"/>
        <end position="183"/>
    </location>
</feature>
<dbReference type="InterPro" id="IPR017867">
    <property type="entry name" value="Tyr_phospatase_low_mol_wt"/>
</dbReference>
<dbReference type="Gene3D" id="3.40.50.2300">
    <property type="match status" value="1"/>
</dbReference>
<dbReference type="GO" id="GO:0004725">
    <property type="term" value="F:protein tyrosine phosphatase activity"/>
    <property type="evidence" value="ECO:0007669"/>
    <property type="project" value="UniProtKB-EC"/>
</dbReference>
<sequence>MSADSIRILTVCTGNICRSPAAERLLAAGLGDAAQVTSAGTGALSGYPMDAAMVPLVQAAGASVDGFAARQLTPAMVKSADLILALTTAHRSQAVRLAPVAVRRSFTLLELARIVGSPAFPALTTDSVSDRLREMVQQAAPRRMLGADGVVDDDVPDPFRRGPEVFASSFVMIRDAVDVIVDAVH</sequence>
<organism evidence="5">
    <name type="scientific">bioreactor metagenome</name>
    <dbReference type="NCBI Taxonomy" id="1076179"/>
    <lineage>
        <taxon>unclassified sequences</taxon>
        <taxon>metagenomes</taxon>
        <taxon>ecological metagenomes</taxon>
    </lineage>
</organism>
<evidence type="ECO:0000256" key="1">
    <source>
        <dbReference type="ARBA" id="ARBA00011063"/>
    </source>
</evidence>
<keyword evidence="3" id="KW-0904">Protein phosphatase</keyword>
<dbReference type="SUPFAM" id="SSF52788">
    <property type="entry name" value="Phosphotyrosine protein phosphatases I"/>
    <property type="match status" value="1"/>
</dbReference>
<evidence type="ECO:0000256" key="3">
    <source>
        <dbReference type="ARBA" id="ARBA00022912"/>
    </source>
</evidence>
<dbReference type="PANTHER" id="PTHR11717">
    <property type="entry name" value="LOW MOLECULAR WEIGHT PROTEIN TYROSINE PHOSPHATASE"/>
    <property type="match status" value="1"/>
</dbReference>
<proteinExistence type="inferred from homology"/>
<dbReference type="InterPro" id="IPR050438">
    <property type="entry name" value="LMW_PTPase"/>
</dbReference>
<protein>
    <submittedName>
        <fullName evidence="5">Low molecular weight protein-tyrosine-phosphatase Etp</fullName>
        <ecNumber evidence="5">3.1.3.48</ecNumber>
    </submittedName>
</protein>
<dbReference type="InterPro" id="IPR036196">
    <property type="entry name" value="Ptyr_pPase_sf"/>
</dbReference>
<dbReference type="AlphaFoldDB" id="A0A645B1S1"/>
<evidence type="ECO:0000313" key="5">
    <source>
        <dbReference type="EMBL" id="MPM57113.1"/>
    </source>
</evidence>
<dbReference type="SMART" id="SM00226">
    <property type="entry name" value="LMWPc"/>
    <property type="match status" value="1"/>
</dbReference>
<dbReference type="InterPro" id="IPR023485">
    <property type="entry name" value="Ptyr_pPase"/>
</dbReference>
<comment type="caution">
    <text evidence="5">The sequence shown here is derived from an EMBL/GenBank/DDBJ whole genome shotgun (WGS) entry which is preliminary data.</text>
</comment>